<dbReference type="SUPFAM" id="SSF143011">
    <property type="entry name" value="RelE-like"/>
    <property type="match status" value="1"/>
</dbReference>
<sequence length="99" mass="11420">MRFEVDWRPGAIEDVRELFEYLATNASLWDAQHVTDRVLASTDKLVEFPRLYEAAPQYGEGVRRISIVGQNVLYEVDDEAQTVRVLAVVGQRQQARKIR</sequence>
<reference evidence="2" key="2">
    <citation type="submission" date="2015-07" db="EMBL/GenBank/DDBJ databases">
        <title>Plasmids, circular viruses and viroids from rat gut.</title>
        <authorList>
            <person name="Jorgensen T.J."/>
            <person name="Hansen M.A."/>
            <person name="Xu Z."/>
            <person name="Tabak M.A."/>
            <person name="Sorensen S.J."/>
            <person name="Hansen L.H."/>
        </authorList>
    </citation>
    <scope>NUCLEOTIDE SEQUENCE</scope>
    <source>
        <plasmid evidence="2">pRGRH0515</plasmid>
    </source>
</reference>
<accession>A0A0H5PZL1</accession>
<dbReference type="InterPro" id="IPR007712">
    <property type="entry name" value="RelE/ParE_toxin"/>
</dbReference>
<dbReference type="InterPro" id="IPR035093">
    <property type="entry name" value="RelE/ParE_toxin_dom_sf"/>
</dbReference>
<evidence type="ECO:0000313" key="2">
    <source>
        <dbReference type="EMBL" id="CRY95161.1"/>
    </source>
</evidence>
<protein>
    <recommendedName>
        <fullName evidence="3">Plasmid stabilization system protein</fullName>
    </recommendedName>
</protein>
<keyword evidence="1" id="KW-1277">Toxin-antitoxin system</keyword>
<proteinExistence type="predicted"/>
<evidence type="ECO:0008006" key="3">
    <source>
        <dbReference type="Google" id="ProtNLM"/>
    </source>
</evidence>
<organism evidence="2">
    <name type="scientific">uncultured prokaryote</name>
    <dbReference type="NCBI Taxonomy" id="198431"/>
    <lineage>
        <taxon>unclassified sequences</taxon>
        <taxon>environmental samples</taxon>
    </lineage>
</organism>
<evidence type="ECO:0000256" key="1">
    <source>
        <dbReference type="ARBA" id="ARBA00022649"/>
    </source>
</evidence>
<dbReference type="Gene3D" id="3.30.2310.20">
    <property type="entry name" value="RelE-like"/>
    <property type="match status" value="1"/>
</dbReference>
<reference evidence="2" key="1">
    <citation type="submission" date="2015-06" db="EMBL/GenBank/DDBJ databases">
        <authorList>
            <person name="Joergensen T."/>
        </authorList>
    </citation>
    <scope>NUCLEOTIDE SEQUENCE</scope>
    <source>
        <plasmid evidence="2">pRGRH0515</plasmid>
    </source>
</reference>
<dbReference type="AlphaFoldDB" id="A0A0H5PZL1"/>
<keyword evidence="2" id="KW-0614">Plasmid</keyword>
<dbReference type="Pfam" id="PF05016">
    <property type="entry name" value="ParE_toxin"/>
    <property type="match status" value="1"/>
</dbReference>
<geneLocation type="plasmid" evidence="2">
    <name>pRGRH0515</name>
</geneLocation>
<name>A0A0H5PZL1_9ZZZZ</name>
<dbReference type="EMBL" id="LN853151">
    <property type="protein sequence ID" value="CRY95161.1"/>
    <property type="molecule type" value="Genomic_DNA"/>
</dbReference>